<accession>A0A8S4QZH8</accession>
<sequence>MKFGLDSGLGGGSLFGNTSSLGGTGLGGMGQMNMNLTGGTLSGVSTAGNVHEHMLALAARPYGDTGLFKDLFARCM</sequence>
<evidence type="ECO:0000313" key="1">
    <source>
        <dbReference type="EMBL" id="CAH2220723.1"/>
    </source>
</evidence>
<dbReference type="EMBL" id="CAKXAJ010020192">
    <property type="protein sequence ID" value="CAH2220723.1"/>
    <property type="molecule type" value="Genomic_DNA"/>
</dbReference>
<gene>
    <name evidence="1" type="primary">jg20559</name>
    <name evidence="1" type="ORF">PAEG_LOCUS6628</name>
</gene>
<keyword evidence="2" id="KW-1185">Reference proteome</keyword>
<reference evidence="1" key="1">
    <citation type="submission" date="2022-03" db="EMBL/GenBank/DDBJ databases">
        <authorList>
            <person name="Lindestad O."/>
        </authorList>
    </citation>
    <scope>NUCLEOTIDE SEQUENCE</scope>
</reference>
<name>A0A8S4QZH8_9NEOP</name>
<protein>
    <submittedName>
        <fullName evidence="1">Jg20559 protein</fullName>
    </submittedName>
</protein>
<dbReference type="Proteomes" id="UP000838756">
    <property type="component" value="Unassembled WGS sequence"/>
</dbReference>
<dbReference type="OrthoDB" id="3797628at2759"/>
<evidence type="ECO:0000313" key="2">
    <source>
        <dbReference type="Proteomes" id="UP000838756"/>
    </source>
</evidence>
<proteinExistence type="predicted"/>
<comment type="caution">
    <text evidence="1">The sequence shown here is derived from an EMBL/GenBank/DDBJ whole genome shotgun (WGS) entry which is preliminary data.</text>
</comment>
<organism evidence="1 2">
    <name type="scientific">Pararge aegeria aegeria</name>
    <dbReference type="NCBI Taxonomy" id="348720"/>
    <lineage>
        <taxon>Eukaryota</taxon>
        <taxon>Metazoa</taxon>
        <taxon>Ecdysozoa</taxon>
        <taxon>Arthropoda</taxon>
        <taxon>Hexapoda</taxon>
        <taxon>Insecta</taxon>
        <taxon>Pterygota</taxon>
        <taxon>Neoptera</taxon>
        <taxon>Endopterygota</taxon>
        <taxon>Lepidoptera</taxon>
        <taxon>Glossata</taxon>
        <taxon>Ditrysia</taxon>
        <taxon>Papilionoidea</taxon>
        <taxon>Nymphalidae</taxon>
        <taxon>Satyrinae</taxon>
        <taxon>Satyrini</taxon>
        <taxon>Parargina</taxon>
        <taxon>Pararge</taxon>
    </lineage>
</organism>
<dbReference type="AlphaFoldDB" id="A0A8S4QZH8"/>